<dbReference type="SUPFAM" id="SSF53474">
    <property type="entry name" value="alpha/beta-Hydrolases"/>
    <property type="match status" value="1"/>
</dbReference>
<dbReference type="InterPro" id="IPR001563">
    <property type="entry name" value="Peptidase_S10"/>
</dbReference>
<keyword evidence="2" id="KW-0121">Carboxypeptidase</keyword>
<evidence type="ECO:0000313" key="8">
    <source>
        <dbReference type="EMBL" id="CAB3223807.1"/>
    </source>
</evidence>
<dbReference type="GO" id="GO:0006508">
    <property type="term" value="P:proteolysis"/>
    <property type="evidence" value="ECO:0007669"/>
    <property type="project" value="UniProtKB-KW"/>
</dbReference>
<dbReference type="Proteomes" id="UP000494256">
    <property type="component" value="Unassembled WGS sequence"/>
</dbReference>
<keyword evidence="7" id="KW-0812">Transmembrane</keyword>
<accession>A0A8S1AIH0</accession>
<keyword evidence="7" id="KW-0472">Membrane</keyword>
<dbReference type="PANTHER" id="PTHR11802:SF3">
    <property type="entry name" value="RETINOID-INDUCIBLE SERINE CARBOXYPEPTIDASE"/>
    <property type="match status" value="1"/>
</dbReference>
<comment type="similarity">
    <text evidence="1">Belongs to the peptidase S10 family.</text>
</comment>
<reference evidence="10 11" key="1">
    <citation type="submission" date="2020-04" db="EMBL/GenBank/DDBJ databases">
        <authorList>
            <person name="Wallbank WR R."/>
            <person name="Pardo Diaz C."/>
            <person name="Kozak K."/>
            <person name="Martin S."/>
            <person name="Jiggins C."/>
            <person name="Moest M."/>
            <person name="Warren A I."/>
            <person name="Byers J.R.P. K."/>
            <person name="Montejo-Kovacevich G."/>
            <person name="Yen C E."/>
        </authorList>
    </citation>
    <scope>NUCLEOTIDE SEQUENCE [LARGE SCALE GENOMIC DNA]</scope>
</reference>
<comment type="caution">
    <text evidence="9">The sequence shown here is derived from an EMBL/GenBank/DDBJ whole genome shotgun (WGS) entry which is preliminary data.</text>
</comment>
<name>A0A8S1AIH0_ARCPL</name>
<keyword evidence="6" id="KW-0325">Glycoprotein</keyword>
<dbReference type="EMBL" id="CADEBC010000135">
    <property type="protein sequence ID" value="CAB3223807.1"/>
    <property type="molecule type" value="Genomic_DNA"/>
</dbReference>
<evidence type="ECO:0000313" key="10">
    <source>
        <dbReference type="Proteomes" id="UP000494106"/>
    </source>
</evidence>
<keyword evidence="7" id="KW-1133">Transmembrane helix</keyword>
<evidence type="ECO:0000256" key="7">
    <source>
        <dbReference type="SAM" id="Phobius"/>
    </source>
</evidence>
<evidence type="ECO:0000313" key="9">
    <source>
        <dbReference type="EMBL" id="CAB3247504.1"/>
    </source>
</evidence>
<evidence type="ECO:0000256" key="3">
    <source>
        <dbReference type="ARBA" id="ARBA00022670"/>
    </source>
</evidence>
<dbReference type="PANTHER" id="PTHR11802">
    <property type="entry name" value="SERINE PROTEASE FAMILY S10 SERINE CARBOXYPEPTIDASE"/>
    <property type="match status" value="1"/>
</dbReference>
<evidence type="ECO:0000256" key="1">
    <source>
        <dbReference type="ARBA" id="ARBA00009431"/>
    </source>
</evidence>
<proteinExistence type="inferred from homology"/>
<dbReference type="GO" id="GO:0004185">
    <property type="term" value="F:serine-type carboxypeptidase activity"/>
    <property type="evidence" value="ECO:0007669"/>
    <property type="project" value="InterPro"/>
</dbReference>
<dbReference type="Pfam" id="PF00450">
    <property type="entry name" value="Peptidase_S10"/>
    <property type="match status" value="1"/>
</dbReference>
<dbReference type="OrthoDB" id="443318at2759"/>
<feature type="transmembrane region" description="Helical" evidence="7">
    <location>
        <begin position="7"/>
        <end position="28"/>
    </location>
</feature>
<organism evidence="9 11">
    <name type="scientific">Arctia plantaginis</name>
    <name type="common">Wood tiger moth</name>
    <name type="synonym">Phalaena plantaginis</name>
    <dbReference type="NCBI Taxonomy" id="874455"/>
    <lineage>
        <taxon>Eukaryota</taxon>
        <taxon>Metazoa</taxon>
        <taxon>Ecdysozoa</taxon>
        <taxon>Arthropoda</taxon>
        <taxon>Hexapoda</taxon>
        <taxon>Insecta</taxon>
        <taxon>Pterygota</taxon>
        <taxon>Neoptera</taxon>
        <taxon>Endopterygota</taxon>
        <taxon>Lepidoptera</taxon>
        <taxon>Glossata</taxon>
        <taxon>Ditrysia</taxon>
        <taxon>Noctuoidea</taxon>
        <taxon>Erebidae</taxon>
        <taxon>Arctiinae</taxon>
        <taxon>Arctia</taxon>
    </lineage>
</organism>
<dbReference type="Proteomes" id="UP000494106">
    <property type="component" value="Unassembled WGS sequence"/>
</dbReference>
<dbReference type="AlphaFoldDB" id="A0A8S1AIH0"/>
<keyword evidence="5" id="KW-0378">Hydrolase</keyword>
<evidence type="ECO:0000256" key="4">
    <source>
        <dbReference type="ARBA" id="ARBA00022729"/>
    </source>
</evidence>
<evidence type="ECO:0000256" key="6">
    <source>
        <dbReference type="ARBA" id="ARBA00023180"/>
    </source>
</evidence>
<gene>
    <name evidence="9" type="ORF">APLA_LOCUS11964</name>
    <name evidence="8" type="ORF">APLA_LOCUS1819</name>
</gene>
<evidence type="ECO:0000256" key="2">
    <source>
        <dbReference type="ARBA" id="ARBA00022645"/>
    </source>
</evidence>
<evidence type="ECO:0000313" key="11">
    <source>
        <dbReference type="Proteomes" id="UP000494256"/>
    </source>
</evidence>
<dbReference type="Gene3D" id="3.40.50.1820">
    <property type="entry name" value="alpha/beta hydrolase"/>
    <property type="match status" value="1"/>
</dbReference>
<evidence type="ECO:0000256" key="5">
    <source>
        <dbReference type="ARBA" id="ARBA00022801"/>
    </source>
</evidence>
<keyword evidence="4" id="KW-0732">Signal</keyword>
<dbReference type="EMBL" id="CADEBD010000337">
    <property type="protein sequence ID" value="CAB3247504.1"/>
    <property type="molecule type" value="Genomic_DNA"/>
</dbReference>
<keyword evidence="10" id="KW-1185">Reference proteome</keyword>
<keyword evidence="3" id="KW-0645">Protease</keyword>
<sequence>MRKTIKIGASVILLIVAAGLGVLIWWLVTRGDGDEPYTVIQLEGPGYGSSPYSAAYTRINNVGEVFWWFYPSLAFAPLTRPLVVWLDGVTGVPPSLLANLGMIGPHDINLQTRTNSWVNSCSLLFIDAPVGTGFSTPLDNSTIPKTVDENVEHLLTVLESFYSVNVAYRGAPLYIFGQADGAKSAAALAIKLNELKQARTESDIEPINIQGIAIGNGIISPATVMQRLGFYLDELGYLNDNGRSAIEALAQETNTLVNSGNFEEAFDNFLSLGTFVNENAGAVAVDLKYIVDKLTRESLQNTDLFGQRSYIDRIFIKNSFDYMNSVVAQALGITSSVSYDANRDAVIEAARSSFMKPFTNQIEYILQNTTLHITIYNGNLDAVSNTPGQLDWVENLQWNGQNEFRNSDRNTLVVERLIEGYFRATPRLKFFWVNAAGQSAPLDNPAAMLRFLPMMIGIE</sequence>
<dbReference type="InterPro" id="IPR029058">
    <property type="entry name" value="AB_hydrolase_fold"/>
</dbReference>
<protein>
    <submittedName>
        <fullName evidence="9">Uncharacterized protein</fullName>
    </submittedName>
</protein>